<keyword evidence="1" id="KW-0472">Membrane</keyword>
<evidence type="ECO:0000313" key="3">
    <source>
        <dbReference type="Proteomes" id="UP000284902"/>
    </source>
</evidence>
<sequence>TLLVYDYIIPGEKAEYAEAVLDLCYNLTMEDSIYGISKHYDPKDIESCREWFKSKLKDYWEKEIAPSHVFPAKDSTTWELYQGKLPDWSCAIRILQMKNVQETLELKPALENEKLQTGSCYEVGMEKELKEWDKSIHKGIKRNIIDALIGVVIFVGIELGMNYLQDIVSVEEELSLAATIGWAVLQVIAFGILSSGISGMISRWWTSCDILDSIEELTRTWADLKIVRKCRERLKVEKG</sequence>
<dbReference type="EMBL" id="QRHG01000028">
    <property type="protein sequence ID" value="RHF58739.1"/>
    <property type="molecule type" value="Genomic_DNA"/>
</dbReference>
<name>A0A414P2F3_9FIRM</name>
<comment type="caution">
    <text evidence="2">The sequence shown here is derived from an EMBL/GenBank/DDBJ whole genome shotgun (WGS) entry which is preliminary data.</text>
</comment>
<evidence type="ECO:0000256" key="1">
    <source>
        <dbReference type="SAM" id="Phobius"/>
    </source>
</evidence>
<dbReference type="AlphaFoldDB" id="A0A414P2F3"/>
<organism evidence="2 3">
    <name type="scientific">[Ruminococcus] lactaris</name>
    <dbReference type="NCBI Taxonomy" id="46228"/>
    <lineage>
        <taxon>Bacteria</taxon>
        <taxon>Bacillati</taxon>
        <taxon>Bacillota</taxon>
        <taxon>Clostridia</taxon>
        <taxon>Lachnospirales</taxon>
        <taxon>Lachnospiraceae</taxon>
        <taxon>Mediterraneibacter</taxon>
    </lineage>
</organism>
<proteinExistence type="predicted"/>
<accession>A0A414P2F3</accession>
<evidence type="ECO:0000313" key="2">
    <source>
        <dbReference type="EMBL" id="RHF58739.1"/>
    </source>
</evidence>
<gene>
    <name evidence="2" type="ORF">DW672_10060</name>
</gene>
<dbReference type="Proteomes" id="UP000284902">
    <property type="component" value="Unassembled WGS sequence"/>
</dbReference>
<feature type="non-terminal residue" evidence="2">
    <location>
        <position position="1"/>
    </location>
</feature>
<feature type="transmembrane region" description="Helical" evidence="1">
    <location>
        <begin position="176"/>
        <end position="197"/>
    </location>
</feature>
<feature type="transmembrane region" description="Helical" evidence="1">
    <location>
        <begin position="144"/>
        <end position="164"/>
    </location>
</feature>
<keyword evidence="1" id="KW-0812">Transmembrane</keyword>
<protein>
    <submittedName>
        <fullName evidence="2">Uncharacterized protein</fullName>
    </submittedName>
</protein>
<reference evidence="2 3" key="1">
    <citation type="submission" date="2018-08" db="EMBL/GenBank/DDBJ databases">
        <title>A genome reference for cultivated species of the human gut microbiota.</title>
        <authorList>
            <person name="Zou Y."/>
            <person name="Xue W."/>
            <person name="Luo G."/>
        </authorList>
    </citation>
    <scope>NUCLEOTIDE SEQUENCE [LARGE SCALE GENOMIC DNA]</scope>
    <source>
        <strain evidence="2 3">AM25-1LB</strain>
    </source>
</reference>
<keyword evidence="1" id="KW-1133">Transmembrane helix</keyword>